<protein>
    <submittedName>
        <fullName evidence="1">Uncharacterized protein</fullName>
    </submittedName>
</protein>
<dbReference type="AlphaFoldDB" id="A0A2W5DHS1"/>
<dbReference type="Proteomes" id="UP000249633">
    <property type="component" value="Unassembled WGS sequence"/>
</dbReference>
<name>A0A2W5DHS1_9BURK</name>
<evidence type="ECO:0000313" key="1">
    <source>
        <dbReference type="EMBL" id="PZP30348.1"/>
    </source>
</evidence>
<gene>
    <name evidence="1" type="ORF">DI603_14560</name>
</gene>
<proteinExistence type="predicted"/>
<organism evidence="1 2">
    <name type="scientific">Roseateles depolymerans</name>
    <dbReference type="NCBI Taxonomy" id="76731"/>
    <lineage>
        <taxon>Bacteria</taxon>
        <taxon>Pseudomonadati</taxon>
        <taxon>Pseudomonadota</taxon>
        <taxon>Betaproteobacteria</taxon>
        <taxon>Burkholderiales</taxon>
        <taxon>Sphaerotilaceae</taxon>
        <taxon>Roseateles</taxon>
    </lineage>
</organism>
<comment type="caution">
    <text evidence="1">The sequence shown here is derived from an EMBL/GenBank/DDBJ whole genome shotgun (WGS) entry which is preliminary data.</text>
</comment>
<accession>A0A2W5DHS1</accession>
<reference evidence="1 2" key="1">
    <citation type="submission" date="2017-08" db="EMBL/GenBank/DDBJ databases">
        <title>Infants hospitalized years apart are colonized by the same room-sourced microbial strains.</title>
        <authorList>
            <person name="Brooks B."/>
            <person name="Olm M.R."/>
            <person name="Firek B.A."/>
            <person name="Baker R."/>
            <person name="Thomas B.C."/>
            <person name="Morowitz M.J."/>
            <person name="Banfield J.F."/>
        </authorList>
    </citation>
    <scope>NUCLEOTIDE SEQUENCE [LARGE SCALE GENOMIC DNA]</scope>
    <source>
        <strain evidence="1">S2_012_000_R2_81</strain>
    </source>
</reference>
<evidence type="ECO:0000313" key="2">
    <source>
        <dbReference type="Proteomes" id="UP000249633"/>
    </source>
</evidence>
<sequence length="174" mass="18591">MVVDPESAKNDPADAAYYMQELNDACNGLTAELIARRFAVGEALAKANSPGAAAMYVRSAPDGTSITDAMKSPNYSPWFTKALGYVEASAKAGDLDAIHMASSLLSRIDGRSYDAFVYRVAQMEAFAASSPGSKPMIEAQLLGESRNQTNLSEAQIKEAIAAGQQLGKKVYQYH</sequence>
<dbReference type="EMBL" id="QFOD01000014">
    <property type="protein sequence ID" value="PZP30348.1"/>
    <property type="molecule type" value="Genomic_DNA"/>
</dbReference>